<dbReference type="Gene3D" id="1.10.1530.10">
    <property type="match status" value="1"/>
</dbReference>
<dbReference type="GeneID" id="300404817"/>
<dbReference type="EMBL" id="CABPSK010000002">
    <property type="protein sequence ID" value="VVE13908.1"/>
    <property type="molecule type" value="Genomic_DNA"/>
</dbReference>
<dbReference type="SUPFAM" id="SSF89733">
    <property type="entry name" value="L-sulfolactate dehydrogenase-like"/>
    <property type="match status" value="1"/>
</dbReference>
<dbReference type="InterPro" id="IPR036111">
    <property type="entry name" value="Mal/L-sulfo/L-lacto_DH-like_sf"/>
</dbReference>
<dbReference type="Pfam" id="PF02615">
    <property type="entry name" value="Ldh_2"/>
    <property type="match status" value="1"/>
</dbReference>
<evidence type="ECO:0000256" key="2">
    <source>
        <dbReference type="ARBA" id="ARBA00023002"/>
    </source>
</evidence>
<gene>
    <name evidence="3" type="primary">allD</name>
    <name evidence="3" type="ORF">PPN31114_02793</name>
</gene>
<sequence>MPIESIPGSLPPAQLHTLIAALFAAEGVSLRSAEIVAHALVAADISGKASHGVMLVPMYLARMKAGSVTCADEAEVVHDGKTTLVLDAANALGQLSAHQACHLATARAREYGLAMVTVRNAFHFGEAGYWARRMADAGCVGIAMANTRPLMPAPGGAQRRVGNNPLAIAMPHTDDIPVVLDMAMSASAMGKIRLAERAGKTLPNGWATDAQGVPTQDPATAIAGMLLPAAGPKGFGLAFMVDLLCGGLSDGAVGGEVQPLYGDNAIPYGSAQAFLAIDASHFGLQRPLAQRASDFARTVRESTPAPGIERVFSPGEQSWQFAQDHCERCPVSLDTAKQLTALAREAGIDVPAEWQSL</sequence>
<dbReference type="OrthoDB" id="924592at2"/>
<name>A0A5E4VNI4_9BURK</name>
<accession>A0A5E4VNI4</accession>
<comment type="similarity">
    <text evidence="1">Belongs to the LDH2/MDH2 oxidoreductase family.</text>
</comment>
<evidence type="ECO:0000313" key="4">
    <source>
        <dbReference type="Proteomes" id="UP000366945"/>
    </source>
</evidence>
<protein>
    <submittedName>
        <fullName evidence="3">Ureidoglycolate dehydrogenase (NAD(+))</fullName>
        <ecNumber evidence="3">1.1.1.350</ecNumber>
    </submittedName>
</protein>
<keyword evidence="4" id="KW-1185">Reference proteome</keyword>
<dbReference type="Gene3D" id="3.30.1370.60">
    <property type="entry name" value="Hypothetical oxidoreductase yiak, domain 2"/>
    <property type="match status" value="1"/>
</dbReference>
<dbReference type="Proteomes" id="UP000366945">
    <property type="component" value="Unassembled WGS sequence"/>
</dbReference>
<evidence type="ECO:0000256" key="1">
    <source>
        <dbReference type="ARBA" id="ARBA00006056"/>
    </source>
</evidence>
<dbReference type="RefSeq" id="WP_150680034.1">
    <property type="nucleotide sequence ID" value="NZ_CABPSK010000002.1"/>
</dbReference>
<dbReference type="AlphaFoldDB" id="A0A5E4VNI4"/>
<dbReference type="InterPro" id="IPR043143">
    <property type="entry name" value="Mal/L-sulf/L-lact_DH-like_NADP"/>
</dbReference>
<dbReference type="PANTHER" id="PTHR11091">
    <property type="entry name" value="OXIDOREDUCTASE-RELATED"/>
    <property type="match status" value="1"/>
</dbReference>
<proteinExistence type="inferred from homology"/>
<evidence type="ECO:0000313" key="3">
    <source>
        <dbReference type="EMBL" id="VVE13908.1"/>
    </source>
</evidence>
<organism evidence="3 4">
    <name type="scientific">Pandoraea pneumonica</name>
    <dbReference type="NCBI Taxonomy" id="2508299"/>
    <lineage>
        <taxon>Bacteria</taxon>
        <taxon>Pseudomonadati</taxon>
        <taxon>Pseudomonadota</taxon>
        <taxon>Betaproteobacteria</taxon>
        <taxon>Burkholderiales</taxon>
        <taxon>Burkholderiaceae</taxon>
        <taxon>Pandoraea</taxon>
    </lineage>
</organism>
<dbReference type="InterPro" id="IPR043144">
    <property type="entry name" value="Mal/L-sulf/L-lact_DH-like_ah"/>
</dbReference>
<dbReference type="EC" id="1.1.1.350" evidence="3"/>
<keyword evidence="2 3" id="KW-0560">Oxidoreductase</keyword>
<dbReference type="InterPro" id="IPR003767">
    <property type="entry name" value="Malate/L-lactate_DH-like"/>
</dbReference>
<dbReference type="GO" id="GO:0016491">
    <property type="term" value="F:oxidoreductase activity"/>
    <property type="evidence" value="ECO:0007669"/>
    <property type="project" value="UniProtKB-KW"/>
</dbReference>
<dbReference type="PANTHER" id="PTHR11091:SF0">
    <property type="entry name" value="MALATE DEHYDROGENASE"/>
    <property type="match status" value="1"/>
</dbReference>
<reference evidence="3 4" key="1">
    <citation type="submission" date="2019-08" db="EMBL/GenBank/DDBJ databases">
        <authorList>
            <person name="Peeters C."/>
        </authorList>
    </citation>
    <scope>NUCLEOTIDE SEQUENCE [LARGE SCALE GENOMIC DNA]</scope>
    <source>
        <strain evidence="3 4">LMG 31114</strain>
    </source>
</reference>